<dbReference type="PROSITE" id="PS51257">
    <property type="entry name" value="PROKAR_LIPOPROTEIN"/>
    <property type="match status" value="1"/>
</dbReference>
<dbReference type="EMBL" id="JPVP01000056">
    <property type="protein sequence ID" value="KGR84479.1"/>
    <property type="molecule type" value="Genomic_DNA"/>
</dbReference>
<accession>A0A0A3IIC5</accession>
<dbReference type="Proteomes" id="UP000030437">
    <property type="component" value="Unassembled WGS sequence"/>
</dbReference>
<protein>
    <submittedName>
        <fullName evidence="1">Uncharacterized protein</fullName>
    </submittedName>
</protein>
<proteinExistence type="predicted"/>
<dbReference type="AlphaFoldDB" id="A0A0A3IIC5"/>
<keyword evidence="2" id="KW-1185">Reference proteome</keyword>
<reference evidence="1 2" key="1">
    <citation type="submission" date="2014-02" db="EMBL/GenBank/DDBJ databases">
        <title>Draft genome sequence of Lysinibacillus odysseyi NBRC 100172.</title>
        <authorList>
            <person name="Zhang F."/>
            <person name="Wang G."/>
            <person name="Zhang L."/>
        </authorList>
    </citation>
    <scope>NUCLEOTIDE SEQUENCE [LARGE SCALE GENOMIC DNA]</scope>
    <source>
        <strain evidence="1 2">NBRC 100172</strain>
    </source>
</reference>
<evidence type="ECO:0000313" key="1">
    <source>
        <dbReference type="EMBL" id="KGR84479.1"/>
    </source>
</evidence>
<comment type="caution">
    <text evidence="1">The sequence shown here is derived from an EMBL/GenBank/DDBJ whole genome shotgun (WGS) entry which is preliminary data.</text>
</comment>
<sequence length="215" mass="24683">MGEKMRNLLGLFYITFSLILIYGCNGDEKQAVSLADSTEKNSSDKETEKELLALSAEIFSLLQESDFINMADKVDPEDGITFAFYADFGNPDGYGGQYVHLSKEKISAATDREYVWGHDESGKEYQLTLHEYVQQMLLQRWGKEEVDYNIITFNESAENFAGVINTIHTYYPDAKYVEYYSPGKDEHSFQSIRFIYKEREGDWYLIGIARDVATV</sequence>
<evidence type="ECO:0000313" key="2">
    <source>
        <dbReference type="Proteomes" id="UP000030437"/>
    </source>
</evidence>
<gene>
    <name evidence="1" type="ORF">CD32_12920</name>
</gene>
<organism evidence="1 2">
    <name type="scientific">Lysinibacillus odysseyi 34hs-1 = NBRC 100172</name>
    <dbReference type="NCBI Taxonomy" id="1220589"/>
    <lineage>
        <taxon>Bacteria</taxon>
        <taxon>Bacillati</taxon>
        <taxon>Bacillota</taxon>
        <taxon>Bacilli</taxon>
        <taxon>Bacillales</taxon>
        <taxon>Bacillaceae</taxon>
        <taxon>Lysinibacillus</taxon>
    </lineage>
</organism>
<name>A0A0A3IIC5_9BACI</name>